<keyword evidence="7" id="KW-1185">Reference proteome</keyword>
<organism evidence="6 7">
    <name type="scientific">Legionella lytica</name>
    <dbReference type="NCBI Taxonomy" id="96232"/>
    <lineage>
        <taxon>Bacteria</taxon>
        <taxon>Pseudomonadati</taxon>
        <taxon>Pseudomonadota</taxon>
        <taxon>Gammaproteobacteria</taxon>
        <taxon>Legionellales</taxon>
        <taxon>Legionellaceae</taxon>
        <taxon>Legionella</taxon>
    </lineage>
</organism>
<comment type="similarity">
    <text evidence="1 4">Belongs to the UDP-glucose/GDP-mannose dehydrogenase family.</text>
</comment>
<dbReference type="SUPFAM" id="SSF48179">
    <property type="entry name" value="6-phosphogluconate dehydrogenase C-terminal domain-like"/>
    <property type="match status" value="1"/>
</dbReference>
<evidence type="ECO:0000313" key="6">
    <source>
        <dbReference type="EMBL" id="MFJ1269389.1"/>
    </source>
</evidence>
<dbReference type="InterPro" id="IPR008927">
    <property type="entry name" value="6-PGluconate_DH-like_C_sf"/>
</dbReference>
<reference evidence="6 7" key="1">
    <citation type="submission" date="2024-08" db="EMBL/GenBank/DDBJ databases">
        <title>Draft Genome Sequence of Legionella lytica strain DSB2004, Isolated From a Fire Sprinkler System.</title>
        <authorList>
            <person name="Everhart A.D."/>
            <person name="Kidane D.T."/>
            <person name="Farone A.L."/>
            <person name="Farone M.B."/>
        </authorList>
    </citation>
    <scope>NUCLEOTIDE SEQUENCE [LARGE SCALE GENOMIC DNA]</scope>
    <source>
        <strain evidence="6 7">DSB2004</strain>
    </source>
</reference>
<dbReference type="SUPFAM" id="SSF51735">
    <property type="entry name" value="NAD(P)-binding Rossmann-fold domains"/>
    <property type="match status" value="1"/>
</dbReference>
<dbReference type="InterPro" id="IPR028359">
    <property type="entry name" value="UDP_ManNAc/GlcNAc_DH"/>
</dbReference>
<dbReference type="Pfam" id="PF03720">
    <property type="entry name" value="UDPG_MGDP_dh_C"/>
    <property type="match status" value="1"/>
</dbReference>
<dbReference type="InterPro" id="IPR001732">
    <property type="entry name" value="UDP-Glc/GDP-Man_DH_N"/>
</dbReference>
<dbReference type="PANTHER" id="PTHR43491">
    <property type="entry name" value="UDP-N-ACETYL-D-MANNOSAMINE DEHYDROGENASE"/>
    <property type="match status" value="1"/>
</dbReference>
<dbReference type="SMART" id="SM00984">
    <property type="entry name" value="UDPG_MGDP_dh_C"/>
    <property type="match status" value="1"/>
</dbReference>
<accession>A0ABW8D9L2</accession>
<gene>
    <name evidence="6" type="ORF">ACD661_12550</name>
</gene>
<dbReference type="Proteomes" id="UP001615550">
    <property type="component" value="Unassembled WGS sequence"/>
</dbReference>
<feature type="domain" description="UDP-glucose/GDP-mannose dehydrogenase C-terminal" evidence="5">
    <location>
        <begin position="313"/>
        <end position="409"/>
    </location>
</feature>
<evidence type="ECO:0000256" key="4">
    <source>
        <dbReference type="PIRNR" id="PIRNR000124"/>
    </source>
</evidence>
<evidence type="ECO:0000256" key="3">
    <source>
        <dbReference type="ARBA" id="ARBA00023027"/>
    </source>
</evidence>
<sequence>MTQIVAIIGVGYVGLHSALTLSNAGIKVIAFDINEQRIMQLASGIDQNMEITEVHTQNINFTHDPEQLKEANYYLISVPTPINSHKIPDLQPLKVASKLVASVLKKGDLVILESTVFPGATRELLIPILNKNSGLISGTDFFVGYASERIVPGDEDLTLLNTSVRVISGQNEAALEKVEQLYQLIPGVKVHSAHSLEVAESSKLLENIQRSVNIALMNEFAQIMDKLEIPFHEVLAAAKTKSNFHPYTPGLVGGHCIPEDPYYLIYQASTLDCIHNLISCAYQTNQQFYYFIIHKLTTLLIKQKILVSNAKIAILGMSFKANVNDVRHSLSINLYDNLKSMGINVLACDPLVIQEKMDMDWVELEALEQCDAIILCQAHEEFIQCGAQNMCGKLTTNGVFIDIPGVYAHSSELRKDILYWGL</sequence>
<dbReference type="InterPro" id="IPR014026">
    <property type="entry name" value="UDP-Glc/GDP-Man_DH_dimer"/>
</dbReference>
<dbReference type="Gene3D" id="3.40.50.720">
    <property type="entry name" value="NAD(P)-binding Rossmann-like Domain"/>
    <property type="match status" value="2"/>
</dbReference>
<evidence type="ECO:0000259" key="5">
    <source>
        <dbReference type="SMART" id="SM00984"/>
    </source>
</evidence>
<proteinExistence type="inferred from homology"/>
<dbReference type="InterPro" id="IPR036220">
    <property type="entry name" value="UDP-Glc/GDP-Man_DH_C_sf"/>
</dbReference>
<evidence type="ECO:0000256" key="2">
    <source>
        <dbReference type="ARBA" id="ARBA00023002"/>
    </source>
</evidence>
<dbReference type="Pfam" id="PF03721">
    <property type="entry name" value="UDPG_MGDP_dh_N"/>
    <property type="match status" value="1"/>
</dbReference>
<keyword evidence="2" id="KW-0560">Oxidoreductase</keyword>
<dbReference type="SUPFAM" id="SSF52413">
    <property type="entry name" value="UDP-glucose/GDP-mannose dehydrogenase C-terminal domain"/>
    <property type="match status" value="1"/>
</dbReference>
<dbReference type="RefSeq" id="WP_400188213.1">
    <property type="nucleotide sequence ID" value="NZ_JBGORX010000006.1"/>
</dbReference>
<keyword evidence="3" id="KW-0520">NAD</keyword>
<dbReference type="Pfam" id="PF00984">
    <property type="entry name" value="UDPG_MGDP_dh"/>
    <property type="match status" value="1"/>
</dbReference>
<dbReference type="InterPro" id="IPR014027">
    <property type="entry name" value="UDP-Glc/GDP-Man_DH_C"/>
</dbReference>
<evidence type="ECO:0000313" key="7">
    <source>
        <dbReference type="Proteomes" id="UP001615550"/>
    </source>
</evidence>
<dbReference type="PANTHER" id="PTHR43491:SF2">
    <property type="entry name" value="UDP-N-ACETYL-D-MANNOSAMINE DEHYDROGENASE"/>
    <property type="match status" value="1"/>
</dbReference>
<dbReference type="PIRSF" id="PIRSF000124">
    <property type="entry name" value="UDPglc_GDPman_dh"/>
    <property type="match status" value="1"/>
</dbReference>
<dbReference type="EMBL" id="JBGORX010000006">
    <property type="protein sequence ID" value="MFJ1269389.1"/>
    <property type="molecule type" value="Genomic_DNA"/>
</dbReference>
<comment type="caution">
    <text evidence="6">The sequence shown here is derived from an EMBL/GenBank/DDBJ whole genome shotgun (WGS) entry which is preliminary data.</text>
</comment>
<name>A0ABW8D9L2_9GAMM</name>
<evidence type="ECO:0000256" key="1">
    <source>
        <dbReference type="ARBA" id="ARBA00006601"/>
    </source>
</evidence>
<protein>
    <submittedName>
        <fullName evidence="6">Nucleotide sugar dehydrogenase</fullName>
    </submittedName>
</protein>
<dbReference type="PIRSF" id="PIRSF500136">
    <property type="entry name" value="UDP_ManNAc_DH"/>
    <property type="match status" value="1"/>
</dbReference>
<dbReference type="InterPro" id="IPR017476">
    <property type="entry name" value="UDP-Glc/GDP-Man"/>
</dbReference>
<dbReference type="NCBIfam" id="TIGR03026">
    <property type="entry name" value="NDP-sugDHase"/>
    <property type="match status" value="1"/>
</dbReference>
<dbReference type="InterPro" id="IPR036291">
    <property type="entry name" value="NAD(P)-bd_dom_sf"/>
</dbReference>